<reference evidence="5" key="1">
    <citation type="submission" date="2021-01" db="EMBL/GenBank/DDBJ databases">
        <title>Whole genome shotgun sequence of Virgisporangium ochraceum NBRC 16418.</title>
        <authorList>
            <person name="Komaki H."/>
            <person name="Tamura T."/>
        </authorList>
    </citation>
    <scope>NUCLEOTIDE SEQUENCE</scope>
    <source>
        <strain evidence="5">NBRC 16418</strain>
    </source>
</reference>
<evidence type="ECO:0000313" key="6">
    <source>
        <dbReference type="Proteomes" id="UP000635606"/>
    </source>
</evidence>
<keyword evidence="6" id="KW-1185">Reference proteome</keyword>
<evidence type="ECO:0000256" key="1">
    <source>
        <dbReference type="ARBA" id="ARBA00009013"/>
    </source>
</evidence>
<feature type="domain" description="STAS" evidence="4">
    <location>
        <begin position="4"/>
        <end position="113"/>
    </location>
</feature>
<name>A0A8J4E8D6_9ACTN</name>
<comment type="caution">
    <text evidence="5">The sequence shown here is derived from an EMBL/GenBank/DDBJ whole genome shotgun (WGS) entry which is preliminary data.</text>
</comment>
<dbReference type="SUPFAM" id="SSF52091">
    <property type="entry name" value="SpoIIaa-like"/>
    <property type="match status" value="1"/>
</dbReference>
<feature type="region of interest" description="Disordered" evidence="3">
    <location>
        <begin position="110"/>
        <end position="132"/>
    </location>
</feature>
<evidence type="ECO:0000313" key="5">
    <source>
        <dbReference type="EMBL" id="GIJ65561.1"/>
    </source>
</evidence>
<dbReference type="CDD" id="cd07043">
    <property type="entry name" value="STAS_anti-anti-sigma_factors"/>
    <property type="match status" value="1"/>
</dbReference>
<comment type="similarity">
    <text evidence="1 2">Belongs to the anti-sigma-factor antagonist family.</text>
</comment>
<gene>
    <name evidence="5" type="ORF">Voc01_004780</name>
</gene>
<dbReference type="InterPro" id="IPR036513">
    <property type="entry name" value="STAS_dom_sf"/>
</dbReference>
<dbReference type="Pfam" id="PF01740">
    <property type="entry name" value="STAS"/>
    <property type="match status" value="1"/>
</dbReference>
<evidence type="ECO:0000256" key="3">
    <source>
        <dbReference type="SAM" id="MobiDB-lite"/>
    </source>
</evidence>
<dbReference type="AlphaFoldDB" id="A0A8J4E8D6"/>
<dbReference type="RefSeq" id="WP_203925570.1">
    <property type="nucleotide sequence ID" value="NZ_BOPH01000006.1"/>
</dbReference>
<dbReference type="InterPro" id="IPR003658">
    <property type="entry name" value="Anti-sigma_ant"/>
</dbReference>
<protein>
    <recommendedName>
        <fullName evidence="2">Anti-sigma factor antagonist</fullName>
    </recommendedName>
</protein>
<dbReference type="PANTHER" id="PTHR33495">
    <property type="entry name" value="ANTI-SIGMA FACTOR ANTAGONIST TM_1081-RELATED-RELATED"/>
    <property type="match status" value="1"/>
</dbReference>
<dbReference type="GO" id="GO:0043856">
    <property type="term" value="F:anti-sigma factor antagonist activity"/>
    <property type="evidence" value="ECO:0007669"/>
    <property type="project" value="InterPro"/>
</dbReference>
<proteinExistence type="inferred from homology"/>
<dbReference type="Gene3D" id="3.30.750.24">
    <property type="entry name" value="STAS domain"/>
    <property type="match status" value="1"/>
</dbReference>
<dbReference type="NCBIfam" id="TIGR00377">
    <property type="entry name" value="ant_ant_sig"/>
    <property type="match status" value="1"/>
</dbReference>
<sequence>MTELRVGIDTRPGWTVLVVRGKILFDTHEPLSRALKEAMAGHQPKIVVDLHEVTVCDSSGLQLLVDAYRQVTAAGGAFRLARARSLVRRVLDITNLTTILVVHDSVDAAVSASPGSGSEREPGDRRPGGPSI</sequence>
<dbReference type="PROSITE" id="PS50801">
    <property type="entry name" value="STAS"/>
    <property type="match status" value="1"/>
</dbReference>
<organism evidence="5 6">
    <name type="scientific">Virgisporangium ochraceum</name>
    <dbReference type="NCBI Taxonomy" id="65505"/>
    <lineage>
        <taxon>Bacteria</taxon>
        <taxon>Bacillati</taxon>
        <taxon>Actinomycetota</taxon>
        <taxon>Actinomycetes</taxon>
        <taxon>Micromonosporales</taxon>
        <taxon>Micromonosporaceae</taxon>
        <taxon>Virgisporangium</taxon>
    </lineage>
</organism>
<accession>A0A8J4E8D6</accession>
<dbReference type="InterPro" id="IPR002645">
    <property type="entry name" value="STAS_dom"/>
</dbReference>
<feature type="compositionally biased region" description="Basic and acidic residues" evidence="3">
    <location>
        <begin position="118"/>
        <end position="132"/>
    </location>
</feature>
<evidence type="ECO:0000256" key="2">
    <source>
        <dbReference type="RuleBase" id="RU003749"/>
    </source>
</evidence>
<dbReference type="EMBL" id="BOPH01000006">
    <property type="protein sequence ID" value="GIJ65561.1"/>
    <property type="molecule type" value="Genomic_DNA"/>
</dbReference>
<dbReference type="PANTHER" id="PTHR33495:SF2">
    <property type="entry name" value="ANTI-SIGMA FACTOR ANTAGONIST TM_1081-RELATED"/>
    <property type="match status" value="1"/>
</dbReference>
<dbReference type="Proteomes" id="UP000635606">
    <property type="component" value="Unassembled WGS sequence"/>
</dbReference>
<evidence type="ECO:0000259" key="4">
    <source>
        <dbReference type="PROSITE" id="PS50801"/>
    </source>
</evidence>